<name>A0A2U1NLU4_ARTAN</name>
<dbReference type="Proteomes" id="UP000245207">
    <property type="component" value="Unassembled WGS sequence"/>
</dbReference>
<dbReference type="GO" id="GO:0016020">
    <property type="term" value="C:membrane"/>
    <property type="evidence" value="ECO:0007669"/>
    <property type="project" value="UniProtKB-SubCell"/>
</dbReference>
<feature type="transmembrane region" description="Helical" evidence="6">
    <location>
        <begin position="251"/>
        <end position="269"/>
    </location>
</feature>
<evidence type="ECO:0000313" key="7">
    <source>
        <dbReference type="EMBL" id="PWA74441.1"/>
    </source>
</evidence>
<proteinExistence type="inferred from homology"/>
<keyword evidence="8" id="KW-1185">Reference proteome</keyword>
<dbReference type="PANTHER" id="PTHR46285:SF7">
    <property type="entry name" value="OS06G0238900 PROTEIN"/>
    <property type="match status" value="1"/>
</dbReference>
<keyword evidence="5 6" id="KW-0472">Membrane</keyword>
<evidence type="ECO:0000256" key="6">
    <source>
        <dbReference type="SAM" id="Phobius"/>
    </source>
</evidence>
<accession>A0A2U1NLU4</accession>
<feature type="transmembrane region" description="Helical" evidence="6">
    <location>
        <begin position="61"/>
        <end position="81"/>
    </location>
</feature>
<feature type="transmembrane region" description="Helical" evidence="6">
    <location>
        <begin position="197"/>
        <end position="217"/>
    </location>
</feature>
<comment type="similarity">
    <text evidence="2">Belongs to the TMEM45 family.</text>
</comment>
<keyword evidence="4 6" id="KW-1133">Transmembrane helix</keyword>
<evidence type="ECO:0000256" key="3">
    <source>
        <dbReference type="ARBA" id="ARBA00022692"/>
    </source>
</evidence>
<sequence>MAGLLTYATGGIGLFIIGASETLISTSQTLNQISNQTSLSPQPNTTTQTTLKNTKSFFKSLIYTIITLLSILFILNSFISLTDAVKSHDQTGVALQLEVVSISVVFLLFSVLGLLTNYGKVYVPVKMMDVLCLFGFVEEFYMFYIQRKDKDGIENRYYDLLLVPILVCIVSTLLELGREKGSGGSSSYSRLGRGVGLVLQGMWFVQMGVSFYSSGITDGCFMKEKSRGNFTIRCKGHPEFHRARAIATLQFNCHLALLVCFVCGVYSLVSRKYGVSNESLMYKPLGDERQQHLDQGRFTLDSDEEEDGYSVGNVAVEKGVGGASEMVVVNGYGSHH</sequence>
<protein>
    <submittedName>
        <fullName evidence="7">Uncharacterized protein</fullName>
    </submittedName>
</protein>
<organism evidence="7 8">
    <name type="scientific">Artemisia annua</name>
    <name type="common">Sweet wormwood</name>
    <dbReference type="NCBI Taxonomy" id="35608"/>
    <lineage>
        <taxon>Eukaryota</taxon>
        <taxon>Viridiplantae</taxon>
        <taxon>Streptophyta</taxon>
        <taxon>Embryophyta</taxon>
        <taxon>Tracheophyta</taxon>
        <taxon>Spermatophyta</taxon>
        <taxon>Magnoliopsida</taxon>
        <taxon>eudicotyledons</taxon>
        <taxon>Gunneridae</taxon>
        <taxon>Pentapetalae</taxon>
        <taxon>asterids</taxon>
        <taxon>campanulids</taxon>
        <taxon>Asterales</taxon>
        <taxon>Asteraceae</taxon>
        <taxon>Asteroideae</taxon>
        <taxon>Anthemideae</taxon>
        <taxon>Artemisiinae</taxon>
        <taxon>Artemisia</taxon>
    </lineage>
</organism>
<gene>
    <name evidence="7" type="ORF">CTI12_AA254750</name>
</gene>
<evidence type="ECO:0000256" key="1">
    <source>
        <dbReference type="ARBA" id="ARBA00004141"/>
    </source>
</evidence>
<feature type="transmembrane region" description="Helical" evidence="6">
    <location>
        <begin position="93"/>
        <end position="115"/>
    </location>
</feature>
<evidence type="ECO:0000256" key="2">
    <source>
        <dbReference type="ARBA" id="ARBA00006948"/>
    </source>
</evidence>
<dbReference type="InterPro" id="IPR006904">
    <property type="entry name" value="DUF716"/>
</dbReference>
<keyword evidence="3 6" id="KW-0812">Transmembrane</keyword>
<reference evidence="7 8" key="1">
    <citation type="journal article" date="2018" name="Mol. Plant">
        <title>The genome of Artemisia annua provides insight into the evolution of Asteraceae family and artemisinin biosynthesis.</title>
        <authorList>
            <person name="Shen Q."/>
            <person name="Zhang L."/>
            <person name="Liao Z."/>
            <person name="Wang S."/>
            <person name="Yan T."/>
            <person name="Shi P."/>
            <person name="Liu M."/>
            <person name="Fu X."/>
            <person name="Pan Q."/>
            <person name="Wang Y."/>
            <person name="Lv Z."/>
            <person name="Lu X."/>
            <person name="Zhang F."/>
            <person name="Jiang W."/>
            <person name="Ma Y."/>
            <person name="Chen M."/>
            <person name="Hao X."/>
            <person name="Li L."/>
            <person name="Tang Y."/>
            <person name="Lv G."/>
            <person name="Zhou Y."/>
            <person name="Sun X."/>
            <person name="Brodelius P.E."/>
            <person name="Rose J.K.C."/>
            <person name="Tang K."/>
        </authorList>
    </citation>
    <scope>NUCLEOTIDE SEQUENCE [LARGE SCALE GENOMIC DNA]</scope>
    <source>
        <strain evidence="8">cv. Huhao1</strain>
        <tissue evidence="7">Leaf</tissue>
    </source>
</reference>
<evidence type="ECO:0000313" key="8">
    <source>
        <dbReference type="Proteomes" id="UP000245207"/>
    </source>
</evidence>
<feature type="transmembrane region" description="Helical" evidence="6">
    <location>
        <begin position="157"/>
        <end position="177"/>
    </location>
</feature>
<dbReference type="PANTHER" id="PTHR46285">
    <property type="entry name" value="PROTEINASE INHIBITOR I4, SERPIN (DUF716)-RELATED"/>
    <property type="match status" value="1"/>
</dbReference>
<dbReference type="AlphaFoldDB" id="A0A2U1NLU4"/>
<dbReference type="OrthoDB" id="551896at2759"/>
<dbReference type="Pfam" id="PF04819">
    <property type="entry name" value="DUF716"/>
    <property type="match status" value="1"/>
</dbReference>
<evidence type="ECO:0000256" key="5">
    <source>
        <dbReference type="ARBA" id="ARBA00023136"/>
    </source>
</evidence>
<feature type="transmembrane region" description="Helical" evidence="6">
    <location>
        <begin position="127"/>
        <end position="145"/>
    </location>
</feature>
<comment type="subcellular location">
    <subcellularLocation>
        <location evidence="1">Membrane</location>
        <topology evidence="1">Multi-pass membrane protein</topology>
    </subcellularLocation>
</comment>
<dbReference type="EMBL" id="PKPP01002568">
    <property type="protein sequence ID" value="PWA74441.1"/>
    <property type="molecule type" value="Genomic_DNA"/>
</dbReference>
<dbReference type="STRING" id="35608.A0A2U1NLU4"/>
<comment type="caution">
    <text evidence="7">The sequence shown here is derived from an EMBL/GenBank/DDBJ whole genome shotgun (WGS) entry which is preliminary data.</text>
</comment>
<evidence type="ECO:0000256" key="4">
    <source>
        <dbReference type="ARBA" id="ARBA00022989"/>
    </source>
</evidence>